<organism evidence="1 2">
    <name type="scientific">Rosa chinensis</name>
    <name type="common">China rose</name>
    <dbReference type="NCBI Taxonomy" id="74649"/>
    <lineage>
        <taxon>Eukaryota</taxon>
        <taxon>Viridiplantae</taxon>
        <taxon>Streptophyta</taxon>
        <taxon>Embryophyta</taxon>
        <taxon>Tracheophyta</taxon>
        <taxon>Spermatophyta</taxon>
        <taxon>Magnoliopsida</taxon>
        <taxon>eudicotyledons</taxon>
        <taxon>Gunneridae</taxon>
        <taxon>Pentapetalae</taxon>
        <taxon>rosids</taxon>
        <taxon>fabids</taxon>
        <taxon>Rosales</taxon>
        <taxon>Rosaceae</taxon>
        <taxon>Rosoideae</taxon>
        <taxon>Rosoideae incertae sedis</taxon>
        <taxon>Rosa</taxon>
    </lineage>
</organism>
<gene>
    <name evidence="1" type="ORF">RchiOBHm_Chr4g0390371</name>
</gene>
<protein>
    <submittedName>
        <fullName evidence="1">Uncharacterized protein</fullName>
    </submittedName>
</protein>
<sequence length="131" mass="14723">MIRRAVRVNSQIQCHQRFAKAFTGYCQLVDNARLYCTNAMAGPPKLIGWKDGDNNLLEDPKEFKCLTDLSNLNSKADSIYELYTHNPGLILEPGSVWKEAVLSPARPSIQRKLKACIQRIEISSITADELS</sequence>
<evidence type="ECO:0000313" key="2">
    <source>
        <dbReference type="Proteomes" id="UP000238479"/>
    </source>
</evidence>
<dbReference type="PANTHER" id="PTHR31153">
    <property type="entry name" value="CALMODULIN CALCIUM-DEPENDENT NAD KINASE"/>
    <property type="match status" value="1"/>
</dbReference>
<dbReference type="InterPro" id="IPR044802">
    <property type="entry name" value="NADKc-like"/>
</dbReference>
<keyword evidence="2" id="KW-1185">Reference proteome</keyword>
<dbReference type="Gramene" id="PRQ36340">
    <property type="protein sequence ID" value="PRQ36340"/>
    <property type="gene ID" value="RchiOBHm_Chr4g0390371"/>
</dbReference>
<dbReference type="OMA" id="RGWKEIV"/>
<dbReference type="Proteomes" id="UP000238479">
    <property type="component" value="Chromosome 4"/>
</dbReference>
<dbReference type="AlphaFoldDB" id="A0A2P6QQ74"/>
<dbReference type="STRING" id="74649.A0A2P6QQ74"/>
<proteinExistence type="predicted"/>
<comment type="caution">
    <text evidence="1">The sequence shown here is derived from an EMBL/GenBank/DDBJ whole genome shotgun (WGS) entry which is preliminary data.</text>
</comment>
<dbReference type="PANTHER" id="PTHR31153:SF1">
    <property type="entry name" value="CALMODULIN CALCIUM-DEPENDENT NAD KINASE"/>
    <property type="match status" value="1"/>
</dbReference>
<name>A0A2P6QQ74_ROSCH</name>
<dbReference type="EMBL" id="PDCK01000042">
    <property type="protein sequence ID" value="PRQ36340.1"/>
    <property type="molecule type" value="Genomic_DNA"/>
</dbReference>
<accession>A0A2P6QQ74</accession>
<reference evidence="1 2" key="1">
    <citation type="journal article" date="2018" name="Nat. Genet.">
        <title>The Rosa genome provides new insights in the design of modern roses.</title>
        <authorList>
            <person name="Bendahmane M."/>
        </authorList>
    </citation>
    <scope>NUCLEOTIDE SEQUENCE [LARGE SCALE GENOMIC DNA]</scope>
    <source>
        <strain evidence="2">cv. Old Blush</strain>
    </source>
</reference>
<evidence type="ECO:0000313" key="1">
    <source>
        <dbReference type="EMBL" id="PRQ36340.1"/>
    </source>
</evidence>